<sequence length="110" mass="10785">MGCEAMDDSPDSPATGPAADSLASPGASLADSLLALARRRGAAVPEDGSVAGLLAALDPNPLIPHPLLLVAGAVMAVAFRHDRALALPPADGIDGANPAPSSASSADYSF</sequence>
<gene>
    <name evidence="2" type="ORF">JHL17_25950</name>
</gene>
<reference evidence="3" key="1">
    <citation type="submission" date="2021-01" db="EMBL/GenBank/DDBJ databases">
        <title>Genome public.</title>
        <authorList>
            <person name="Liu C."/>
            <person name="Sun Q."/>
        </authorList>
    </citation>
    <scope>NUCLEOTIDE SEQUENCE [LARGE SCALE GENOMIC DNA]</scope>
    <source>
        <strain evidence="3">YIM B02556</strain>
    </source>
</reference>
<comment type="caution">
    <text evidence="2">The sequence shown here is derived from an EMBL/GenBank/DDBJ whole genome shotgun (WGS) entry which is preliminary data.</text>
</comment>
<organism evidence="2 3">
    <name type="scientific">Azospirillum endophyticum</name>
    <dbReference type="NCBI Taxonomy" id="2800326"/>
    <lineage>
        <taxon>Bacteria</taxon>
        <taxon>Pseudomonadati</taxon>
        <taxon>Pseudomonadota</taxon>
        <taxon>Alphaproteobacteria</taxon>
        <taxon>Rhodospirillales</taxon>
        <taxon>Azospirillaceae</taxon>
        <taxon>Azospirillum</taxon>
    </lineage>
</organism>
<evidence type="ECO:0000313" key="2">
    <source>
        <dbReference type="EMBL" id="MBK1840854.1"/>
    </source>
</evidence>
<evidence type="ECO:0000256" key="1">
    <source>
        <dbReference type="SAM" id="MobiDB-lite"/>
    </source>
</evidence>
<name>A0ABS1FBQ8_9PROT</name>
<proteinExistence type="predicted"/>
<feature type="region of interest" description="Disordered" evidence="1">
    <location>
        <begin position="1"/>
        <end position="24"/>
    </location>
</feature>
<feature type="compositionally biased region" description="Acidic residues" evidence="1">
    <location>
        <begin position="1"/>
        <end position="10"/>
    </location>
</feature>
<dbReference type="Proteomes" id="UP000652760">
    <property type="component" value="Unassembled WGS sequence"/>
</dbReference>
<feature type="region of interest" description="Disordered" evidence="1">
    <location>
        <begin position="89"/>
        <end position="110"/>
    </location>
</feature>
<evidence type="ECO:0000313" key="3">
    <source>
        <dbReference type="Proteomes" id="UP000652760"/>
    </source>
</evidence>
<accession>A0ABS1FBQ8</accession>
<feature type="compositionally biased region" description="Low complexity" evidence="1">
    <location>
        <begin position="96"/>
        <end position="110"/>
    </location>
</feature>
<dbReference type="EMBL" id="JAENHM010000070">
    <property type="protein sequence ID" value="MBK1840854.1"/>
    <property type="molecule type" value="Genomic_DNA"/>
</dbReference>
<protein>
    <submittedName>
        <fullName evidence="2">Uncharacterized protein</fullName>
    </submittedName>
</protein>
<keyword evidence="3" id="KW-1185">Reference proteome</keyword>